<dbReference type="InterPro" id="IPR036812">
    <property type="entry name" value="NAD(P)_OxRdtase_dom_sf"/>
</dbReference>
<dbReference type="CDD" id="cd19086">
    <property type="entry name" value="AKR_AKR11C1"/>
    <property type="match status" value="1"/>
</dbReference>
<gene>
    <name evidence="2" type="ORF">ERX29_00870</name>
</gene>
<dbReference type="SUPFAM" id="SSF51430">
    <property type="entry name" value="NAD(P)-linked oxidoreductase"/>
    <property type="match status" value="1"/>
</dbReference>
<evidence type="ECO:0000313" key="3">
    <source>
        <dbReference type="Proteomes" id="UP000294802"/>
    </source>
</evidence>
<keyword evidence="3" id="KW-1185">Reference proteome</keyword>
<dbReference type="Proteomes" id="UP000294802">
    <property type="component" value="Unassembled WGS sequence"/>
</dbReference>
<dbReference type="AlphaFoldDB" id="A0A4R6BXU1"/>
<dbReference type="Pfam" id="PF00248">
    <property type="entry name" value="Aldo_ket_red"/>
    <property type="match status" value="1"/>
</dbReference>
<evidence type="ECO:0000313" key="2">
    <source>
        <dbReference type="EMBL" id="TDM13187.1"/>
    </source>
</evidence>
<organism evidence="2 3">
    <name type="scientific">Macrococcus lamae</name>
    <dbReference type="NCBI Taxonomy" id="198484"/>
    <lineage>
        <taxon>Bacteria</taxon>
        <taxon>Bacillati</taxon>
        <taxon>Bacillota</taxon>
        <taxon>Bacilli</taxon>
        <taxon>Bacillales</taxon>
        <taxon>Staphylococcaceae</taxon>
        <taxon>Macrococcus</taxon>
    </lineage>
</organism>
<accession>A0A4R6BXU1</accession>
<name>A0A4R6BXU1_9STAP</name>
<dbReference type="Gene3D" id="3.20.20.100">
    <property type="entry name" value="NADP-dependent oxidoreductase domain"/>
    <property type="match status" value="1"/>
</dbReference>
<feature type="domain" description="NADP-dependent oxidoreductase" evidence="1">
    <location>
        <begin position="16"/>
        <end position="278"/>
    </location>
</feature>
<dbReference type="PANTHER" id="PTHR43312:SF1">
    <property type="entry name" value="NADP-DEPENDENT OXIDOREDUCTASE DOMAIN-CONTAINING PROTEIN"/>
    <property type="match status" value="1"/>
</dbReference>
<sequence length="302" mass="34450">MLVNFRRTRSGLEFSEIGLGCMNLPENYQLASEIMDSAINQGINYFDTADLYNKGKNEELIGKFLKEHHKRNDVLIGSKVGNEFNFEDDDVKWNPSRNHILNSVKESLRRLKIDYLDLYMLHGGTMEDDKDETIDAFNTLKNDGLIRAYGISSIRPNVISYYLKHSDIDVIMMQFNMLDNRPEMLTDTIAEHDVKILARGPVMKGLLTDHYSEVVDKKFSKGILDYSKDELTQILSKAAMDSPLTESTMSYLLNHPVASIVCGASSPDQLQTNLAHYEQIKNSAANSTRDYFKNIDYQDHLS</sequence>
<dbReference type="EMBL" id="SCWB01000001">
    <property type="protein sequence ID" value="TDM13187.1"/>
    <property type="molecule type" value="Genomic_DNA"/>
</dbReference>
<protein>
    <submittedName>
        <fullName evidence="2">Aldo/keto reductase</fullName>
    </submittedName>
</protein>
<comment type="caution">
    <text evidence="2">The sequence shown here is derived from an EMBL/GenBank/DDBJ whole genome shotgun (WGS) entry which is preliminary data.</text>
</comment>
<evidence type="ECO:0000259" key="1">
    <source>
        <dbReference type="Pfam" id="PF00248"/>
    </source>
</evidence>
<dbReference type="InterPro" id="IPR023210">
    <property type="entry name" value="NADP_OxRdtase_dom"/>
</dbReference>
<dbReference type="InterPro" id="IPR053135">
    <property type="entry name" value="AKR2_Oxidoreductase"/>
</dbReference>
<proteinExistence type="predicted"/>
<reference evidence="2 3" key="1">
    <citation type="submission" date="2019-01" db="EMBL/GenBank/DDBJ databases">
        <title>Draft genome sequences of the type strains of six Macrococcus species.</title>
        <authorList>
            <person name="Mazhar S."/>
            <person name="Altermann E."/>
            <person name="Hill C."/>
            <person name="Mcauliffe O."/>
        </authorList>
    </citation>
    <scope>NUCLEOTIDE SEQUENCE [LARGE SCALE GENOMIC DNA]</scope>
    <source>
        <strain evidence="2 3">CCM4815</strain>
    </source>
</reference>
<dbReference type="OrthoDB" id="9773828at2"/>
<dbReference type="PANTHER" id="PTHR43312">
    <property type="entry name" value="D-THREO-ALDOSE 1-DEHYDROGENASE"/>
    <property type="match status" value="1"/>
</dbReference>